<protein>
    <submittedName>
        <fullName evidence="3">TRAP transporter permease</fullName>
    </submittedName>
</protein>
<gene>
    <name evidence="3" type="ORF">ENJ89_05160</name>
</gene>
<name>A0A7V5PNW6_CALAY</name>
<feature type="transmembrane region" description="Helical" evidence="1">
    <location>
        <begin position="438"/>
        <end position="458"/>
    </location>
</feature>
<feature type="transmembrane region" description="Helical" evidence="1">
    <location>
        <begin position="45"/>
        <end position="63"/>
    </location>
</feature>
<feature type="transmembrane region" description="Helical" evidence="1">
    <location>
        <begin position="172"/>
        <end position="195"/>
    </location>
</feature>
<sequence>MGEAKVVHRVFSGTLGKYFFVITILMSLFHLYYNTIGVMPDLRRNAFHMLFVLAIGYLMYPLSPKKADKTLRLDFVLSVLGIVASLYLVLFENALHARNEVPILSDLIFAALAIVLVLELTRRAAGWLIPTLSILALSYALFLGKWIGGGFHFRGVTISRILYRMYFAPDGLFGSITTISSTFVFLFILFAAFLLNSGAGEFLMDLSTALLGKRKGGPAKISVFASGLMGSISGSAVANTVGTGSMTIPLMKRIGLPAHIAGGVEAAASTGGQIMPPIMGAGAFIMAQWTQIPYYTIVIVSFVPAVMYFLSVAFFVHVKAYEYDLPIMEDKDIPKIWDVIKNGYHFTIPLFVLVGLLLSGYTPTFAASAGILSILLASYLNKRSRMGLKKILDSLSLGAKNSISTAIILICAGIVVGVVNLTGVGITFSMMIMELSHGYLLLAIALVAFASLILGMGLPVTASYIMLAVLAAPALQYLGVPLLAAHMIIFWYSQDANVTPPVCLAAYAASGIAGSKPMKTGFAAWSLAKGLYIIPLLFAYSKLLTGTAWEVLYAGVVGLFGLFAYTLAFEGYFYTKLSILERIVWGILTVALLYPNHEYQDIAIGITIVLYLYNKIPQIKRERA</sequence>
<evidence type="ECO:0000256" key="1">
    <source>
        <dbReference type="SAM" id="Phobius"/>
    </source>
</evidence>
<reference evidence="3" key="1">
    <citation type="journal article" date="2020" name="mSystems">
        <title>Genome- and Community-Level Interaction Insights into Carbon Utilization and Element Cycling Functions of Hydrothermarchaeota in Hydrothermal Sediment.</title>
        <authorList>
            <person name="Zhou Z."/>
            <person name="Liu Y."/>
            <person name="Xu W."/>
            <person name="Pan J."/>
            <person name="Luo Z.H."/>
            <person name="Li M."/>
        </authorList>
    </citation>
    <scope>NUCLEOTIDE SEQUENCE [LARGE SCALE GENOMIC DNA]</scope>
    <source>
        <strain evidence="3">HyVt-527</strain>
    </source>
</reference>
<feature type="transmembrane region" description="Helical" evidence="1">
    <location>
        <begin position="15"/>
        <end position="33"/>
    </location>
</feature>
<feature type="transmembrane region" description="Helical" evidence="1">
    <location>
        <begin position="103"/>
        <end position="121"/>
    </location>
</feature>
<keyword evidence="1" id="KW-0812">Transmembrane</keyword>
<keyword evidence="1" id="KW-0472">Membrane</keyword>
<dbReference type="InterPro" id="IPR011853">
    <property type="entry name" value="TRAP_DctM-Dct_fused"/>
</dbReference>
<organism evidence="3">
    <name type="scientific">Caldithrix abyssi</name>
    <dbReference type="NCBI Taxonomy" id="187145"/>
    <lineage>
        <taxon>Bacteria</taxon>
        <taxon>Pseudomonadati</taxon>
        <taxon>Calditrichota</taxon>
        <taxon>Calditrichia</taxon>
        <taxon>Calditrichales</taxon>
        <taxon>Calditrichaceae</taxon>
        <taxon>Caldithrix</taxon>
    </lineage>
</organism>
<dbReference type="Proteomes" id="UP000886124">
    <property type="component" value="Unassembled WGS sequence"/>
</dbReference>
<comment type="caution">
    <text evidence="3">The sequence shown here is derived from an EMBL/GenBank/DDBJ whole genome shotgun (WGS) entry which is preliminary data.</text>
</comment>
<evidence type="ECO:0000259" key="2">
    <source>
        <dbReference type="Pfam" id="PF06808"/>
    </source>
</evidence>
<feature type="transmembrane region" description="Helical" evidence="1">
    <location>
        <begin position="552"/>
        <end position="573"/>
    </location>
</feature>
<evidence type="ECO:0000313" key="3">
    <source>
        <dbReference type="EMBL" id="HHJ52561.1"/>
    </source>
</evidence>
<dbReference type="NCBIfam" id="TIGR02123">
    <property type="entry name" value="TRAP_fused"/>
    <property type="match status" value="1"/>
</dbReference>
<feature type="transmembrane region" description="Helical" evidence="1">
    <location>
        <begin position="75"/>
        <end position="91"/>
    </location>
</feature>
<dbReference type="Pfam" id="PF06808">
    <property type="entry name" value="DctM"/>
    <property type="match status" value="1"/>
</dbReference>
<feature type="transmembrane region" description="Helical" evidence="1">
    <location>
        <begin position="522"/>
        <end position="540"/>
    </location>
</feature>
<keyword evidence="1" id="KW-1133">Transmembrane helix</keyword>
<accession>A0A7V5PNW6</accession>
<feature type="transmembrane region" description="Helical" evidence="1">
    <location>
        <begin position="465"/>
        <end position="492"/>
    </location>
</feature>
<feature type="transmembrane region" description="Helical" evidence="1">
    <location>
        <begin position="339"/>
        <end position="358"/>
    </location>
</feature>
<dbReference type="AlphaFoldDB" id="A0A7V5PNW6"/>
<feature type="domain" description="TRAP C4-dicarboxylate transport system permease DctM subunit" evidence="2">
    <location>
        <begin position="112"/>
        <end position="537"/>
    </location>
</feature>
<feature type="transmembrane region" description="Helical" evidence="1">
    <location>
        <begin position="402"/>
        <end position="432"/>
    </location>
</feature>
<feature type="transmembrane region" description="Helical" evidence="1">
    <location>
        <begin position="127"/>
        <end position="151"/>
    </location>
</feature>
<dbReference type="PANTHER" id="PTHR43849">
    <property type="entry name" value="BLL3936 PROTEIN"/>
    <property type="match status" value="1"/>
</dbReference>
<dbReference type="PANTHER" id="PTHR43849:SF2">
    <property type="entry name" value="BLL3936 PROTEIN"/>
    <property type="match status" value="1"/>
</dbReference>
<dbReference type="EMBL" id="DROD01000353">
    <property type="protein sequence ID" value="HHJ52561.1"/>
    <property type="molecule type" value="Genomic_DNA"/>
</dbReference>
<dbReference type="InterPro" id="IPR010656">
    <property type="entry name" value="DctM"/>
</dbReference>
<proteinExistence type="predicted"/>
<feature type="non-terminal residue" evidence="3">
    <location>
        <position position="624"/>
    </location>
</feature>
<feature type="transmembrane region" description="Helical" evidence="1">
    <location>
        <begin position="294"/>
        <end position="318"/>
    </location>
</feature>